<dbReference type="eggNOG" id="COG0819">
    <property type="taxonomic scope" value="Bacteria"/>
</dbReference>
<feature type="binding site" evidence="4">
    <location>
        <position position="155"/>
    </location>
    <ligand>
        <name>substrate</name>
    </ligand>
</feature>
<gene>
    <name evidence="6" type="ORF">BISU_1367</name>
</gene>
<dbReference type="InterPro" id="IPR050967">
    <property type="entry name" value="Thiamine_Salvage_TenA"/>
</dbReference>
<dbReference type="GO" id="GO:0050334">
    <property type="term" value="F:thiaminase activity"/>
    <property type="evidence" value="ECO:0007669"/>
    <property type="project" value="UniProtKB-UniRule"/>
</dbReference>
<dbReference type="InterPro" id="IPR026285">
    <property type="entry name" value="TenA_E"/>
</dbReference>
<reference evidence="6 7" key="1">
    <citation type="submission" date="2014-03" db="EMBL/GenBank/DDBJ databases">
        <title>Genomics of Bifidobacteria.</title>
        <authorList>
            <person name="Ventura M."/>
            <person name="Milani C."/>
            <person name="Lugli G.A."/>
        </authorList>
    </citation>
    <scope>NUCLEOTIDE SEQUENCE [LARGE SCALE GENOMIC DNA]</scope>
    <source>
        <strain evidence="6 7">LMG 11597</strain>
    </source>
</reference>
<dbReference type="InterPro" id="IPR004305">
    <property type="entry name" value="Thiaminase-2/PQQC"/>
</dbReference>
<feature type="active site" description="Proton donor" evidence="3">
    <location>
        <position position="223"/>
    </location>
</feature>
<comment type="function">
    <text evidence="2">Catalyzes an amino-pyrimidine hydrolysis reaction at the C5' of the pyrimidine moiety of thiamine compounds, a reaction that is part of a thiamine salvage pathway. Thus, catalyzes the conversion of 4-amino-5-aminomethyl-2-methylpyrimidine to 4-amino-5-hydroxymethyl-2-methylpyrimidine (HMP).</text>
</comment>
<protein>
    <recommendedName>
        <fullName evidence="2">Aminopyrimidine aminohydrolase</fullName>
        <ecNumber evidence="2">3.5.99.2</ecNumber>
    </recommendedName>
</protein>
<comment type="caution">
    <text evidence="6">The sequence shown here is derived from an EMBL/GenBank/DDBJ whole genome shotgun (WGS) entry which is preliminary data.</text>
</comment>
<keyword evidence="2" id="KW-0784">Thiamine biosynthesis</keyword>
<organism evidence="6 7">
    <name type="scientific">Bifidobacterium subtile</name>
    <dbReference type="NCBI Taxonomy" id="77635"/>
    <lineage>
        <taxon>Bacteria</taxon>
        <taxon>Bacillati</taxon>
        <taxon>Actinomycetota</taxon>
        <taxon>Actinomycetes</taxon>
        <taxon>Bifidobacteriales</taxon>
        <taxon>Bifidobacteriaceae</taxon>
        <taxon>Bifidobacterium</taxon>
    </lineage>
</organism>
<keyword evidence="2" id="KW-0378">Hydrolase</keyword>
<dbReference type="PANTHER" id="PTHR43198">
    <property type="entry name" value="BIFUNCTIONAL TH2 PROTEIN"/>
    <property type="match status" value="1"/>
</dbReference>
<dbReference type="UniPathway" id="UPA00060"/>
<dbReference type="InterPro" id="IPR016084">
    <property type="entry name" value="Haem_Oase-like_multi-hlx"/>
</dbReference>
<comment type="pathway">
    <text evidence="1 2">Cofactor biosynthesis; thiamine diphosphate biosynthesis.</text>
</comment>
<dbReference type="CDD" id="cd19358">
    <property type="entry name" value="TenA_E_Spr0628-like"/>
    <property type="match status" value="1"/>
</dbReference>
<dbReference type="AlphaFoldDB" id="A0A087EBU8"/>
<comment type="catalytic activity">
    <reaction evidence="2">
        <text>4-amino-5-aminomethyl-2-methylpyrimidine + H2O = 4-amino-5-hydroxymethyl-2-methylpyrimidine + NH4(+)</text>
        <dbReference type="Rhea" id="RHEA:31799"/>
        <dbReference type="ChEBI" id="CHEBI:15377"/>
        <dbReference type="ChEBI" id="CHEBI:16892"/>
        <dbReference type="ChEBI" id="CHEBI:28938"/>
        <dbReference type="ChEBI" id="CHEBI:63416"/>
        <dbReference type="EC" id="3.5.99.2"/>
    </reaction>
</comment>
<evidence type="ECO:0000256" key="1">
    <source>
        <dbReference type="ARBA" id="ARBA00004948"/>
    </source>
</evidence>
<proteinExistence type="inferred from homology"/>
<dbReference type="PANTHER" id="PTHR43198:SF2">
    <property type="entry name" value="SI:CH1073-67J19.1-RELATED"/>
    <property type="match status" value="1"/>
</dbReference>
<dbReference type="PIRSF" id="PIRSF003170">
    <property type="entry name" value="Pet18p"/>
    <property type="match status" value="1"/>
</dbReference>
<feature type="domain" description="Thiaminase-2/PQQC" evidence="5">
    <location>
        <begin position="34"/>
        <end position="231"/>
    </location>
</feature>
<sequence length="235" mass="26511">MSTPITTAATSADASEATSATPYDRFRTLAHGEWQAAIDHRFVRELVADTLPDDVLRDYLIQDNQFSFDFLSLLGQALASSDTMPAKNRLARQLGFIANDEDAYFQDRFAQFAVPQAEIDNPQLTPSAQGFRQLYRSTLETRSYADALIVLTVAESLYLDWAELQTAHGTRMPKLAQNRGWVDVHRGEDFAEWVAFLIGELNRVADTDDPEQRERFTQAVHYELGFFDDAYAGKS</sequence>
<dbReference type="GO" id="GO:0005829">
    <property type="term" value="C:cytosol"/>
    <property type="evidence" value="ECO:0007669"/>
    <property type="project" value="TreeGrafter"/>
</dbReference>
<evidence type="ECO:0000313" key="7">
    <source>
        <dbReference type="Proteomes" id="UP000029055"/>
    </source>
</evidence>
<accession>A0A087EBU8</accession>
<feature type="binding site" evidence="4">
    <location>
        <position position="63"/>
    </location>
    <ligand>
        <name>substrate</name>
    </ligand>
</feature>
<dbReference type="OrthoDB" id="3711545at2"/>
<comment type="catalytic activity">
    <reaction evidence="2">
        <text>thiamine + H2O = 5-(2-hydroxyethyl)-4-methylthiazole + 4-amino-5-hydroxymethyl-2-methylpyrimidine + H(+)</text>
        <dbReference type="Rhea" id="RHEA:17509"/>
        <dbReference type="ChEBI" id="CHEBI:15377"/>
        <dbReference type="ChEBI" id="CHEBI:15378"/>
        <dbReference type="ChEBI" id="CHEBI:16892"/>
        <dbReference type="ChEBI" id="CHEBI:17957"/>
        <dbReference type="ChEBI" id="CHEBI:18385"/>
        <dbReference type="EC" id="3.5.99.2"/>
    </reaction>
</comment>
<evidence type="ECO:0000313" key="6">
    <source>
        <dbReference type="EMBL" id="KFJ05249.1"/>
    </source>
</evidence>
<evidence type="ECO:0000256" key="3">
    <source>
        <dbReference type="PIRSR" id="PIRSR003170-1"/>
    </source>
</evidence>
<dbReference type="Proteomes" id="UP000029055">
    <property type="component" value="Unassembled WGS sequence"/>
</dbReference>
<keyword evidence="7" id="KW-1185">Reference proteome</keyword>
<feature type="binding site" evidence="4">
    <location>
        <position position="101"/>
    </location>
    <ligand>
        <name>substrate</name>
    </ligand>
</feature>
<dbReference type="RefSeq" id="WP_024464318.1">
    <property type="nucleotide sequence ID" value="NZ_CP062939.1"/>
</dbReference>
<dbReference type="SUPFAM" id="SSF48613">
    <property type="entry name" value="Heme oxygenase-like"/>
    <property type="match status" value="1"/>
</dbReference>
<dbReference type="GO" id="GO:0009228">
    <property type="term" value="P:thiamine biosynthetic process"/>
    <property type="evidence" value="ECO:0007669"/>
    <property type="project" value="UniProtKB-KW"/>
</dbReference>
<evidence type="ECO:0000256" key="4">
    <source>
        <dbReference type="PIRSR" id="PIRSR003170-2"/>
    </source>
</evidence>
<dbReference type="GO" id="GO:0009229">
    <property type="term" value="P:thiamine diphosphate biosynthetic process"/>
    <property type="evidence" value="ECO:0007669"/>
    <property type="project" value="UniProtKB-UniPathway"/>
</dbReference>
<dbReference type="STRING" id="77635.BISU_1367"/>
<comment type="similarity">
    <text evidence="2">Belongs to the TenA family.</text>
</comment>
<evidence type="ECO:0000256" key="2">
    <source>
        <dbReference type="PIRNR" id="PIRNR003170"/>
    </source>
</evidence>
<dbReference type="Gene3D" id="1.20.910.10">
    <property type="entry name" value="Heme oxygenase-like"/>
    <property type="match status" value="1"/>
</dbReference>
<evidence type="ECO:0000259" key="5">
    <source>
        <dbReference type="Pfam" id="PF03070"/>
    </source>
</evidence>
<name>A0A087EBU8_9BIFI</name>
<dbReference type="EMBL" id="JGZR01000001">
    <property type="protein sequence ID" value="KFJ05249.1"/>
    <property type="molecule type" value="Genomic_DNA"/>
</dbReference>
<dbReference type="Pfam" id="PF03070">
    <property type="entry name" value="TENA_THI-4"/>
    <property type="match status" value="1"/>
</dbReference>
<dbReference type="EC" id="3.5.99.2" evidence="2"/>